<proteinExistence type="predicted"/>
<dbReference type="SUPFAM" id="SSF160387">
    <property type="entry name" value="NosL/MerB-like"/>
    <property type="match status" value="1"/>
</dbReference>
<sequence length="175" mass="19750">MRWATINSLKMASLALLLSLAGCSGDPATGPVDVTWDRDNCDRCMMALSDRNHSAQIRGGKHHKPYTFDDIGCALLWLEEQPWRDDPKTEIWVNNYQDGGWLNAREAQYVKVTHTPMNYGFSAQPKATQDSVGFLEMRSSVFSQEESYYASLKARLAHRAEEANRPKQPQDGSKP</sequence>
<feature type="signal peptide" evidence="1">
    <location>
        <begin position="1"/>
        <end position="28"/>
    </location>
</feature>
<dbReference type="AlphaFoldDB" id="A0A8J6TN66"/>
<accession>A0A8J6TN66</accession>
<dbReference type="PROSITE" id="PS51257">
    <property type="entry name" value="PROKAR_LIPOPROTEIN"/>
    <property type="match status" value="1"/>
</dbReference>
<name>A0A8J6TN66_9GAMM</name>
<comment type="caution">
    <text evidence="2">The sequence shown here is derived from an EMBL/GenBank/DDBJ whole genome shotgun (WGS) entry which is preliminary data.</text>
</comment>
<dbReference type="Proteomes" id="UP000654401">
    <property type="component" value="Unassembled WGS sequence"/>
</dbReference>
<reference evidence="2 3" key="1">
    <citation type="submission" date="2020-08" db="EMBL/GenBank/DDBJ databases">
        <title>Bridging the membrane lipid divide: bacteria of the FCB group superphylum have the potential to synthesize archaeal ether lipids.</title>
        <authorList>
            <person name="Villanueva L."/>
            <person name="Von Meijenfeldt F.A.B."/>
            <person name="Westbye A.B."/>
            <person name="Yadav S."/>
            <person name="Hopmans E.C."/>
            <person name="Dutilh B.E."/>
            <person name="Sinninghe Damste J.S."/>
        </authorList>
    </citation>
    <scope>NUCLEOTIDE SEQUENCE [LARGE SCALE GENOMIC DNA]</scope>
    <source>
        <strain evidence="2">NIOZ-UU100</strain>
    </source>
</reference>
<evidence type="ECO:0000313" key="3">
    <source>
        <dbReference type="Proteomes" id="UP000654401"/>
    </source>
</evidence>
<gene>
    <name evidence="2" type="ORF">H8D24_03835</name>
</gene>
<evidence type="ECO:0000313" key="2">
    <source>
        <dbReference type="EMBL" id="MBC8519524.1"/>
    </source>
</evidence>
<dbReference type="EMBL" id="JACNFK010000024">
    <property type="protein sequence ID" value="MBC8519524.1"/>
    <property type="molecule type" value="Genomic_DNA"/>
</dbReference>
<feature type="chain" id="PRO_5035306460" evidence="1">
    <location>
        <begin position="29"/>
        <end position="175"/>
    </location>
</feature>
<organism evidence="2 3">
    <name type="scientific">Candidatus Thiopontia autotrophica</name>
    <dbReference type="NCBI Taxonomy" id="2841688"/>
    <lineage>
        <taxon>Bacteria</taxon>
        <taxon>Pseudomonadati</taxon>
        <taxon>Pseudomonadota</taxon>
        <taxon>Gammaproteobacteria</taxon>
        <taxon>Candidatus Thiopontia</taxon>
    </lineage>
</organism>
<evidence type="ECO:0000256" key="1">
    <source>
        <dbReference type="SAM" id="SignalP"/>
    </source>
</evidence>
<keyword evidence="1" id="KW-0732">Signal</keyword>
<protein>
    <submittedName>
        <fullName evidence="2">Protein NosL</fullName>
    </submittedName>
</protein>